<accession>A0A151Y0D4</accession>
<dbReference type="AlphaFoldDB" id="A0A151Y0D4"/>
<dbReference type="InterPro" id="IPR024607">
    <property type="entry name" value="Sulfatase_CS"/>
</dbReference>
<sequence length="797" mass="88126">MDLLKKFRLKKLPILMLPFGLVSGGVTAQNILPFPPAPTASIAKDTMAESTHKRREEPARLAANAPNILIILMDDVGPGTPSTYGGLVNTPTLSRVANQGVSYNEFHSTAMSSPTRASLLTGRNHTRIGNGQITEWANDWDGFSGVIPKTSATLPEVLKNYGYSTAAFGKWHNTPPLQISQNGPFDFWPTGYGFEHFYGFLAGESNQYEPTLVYNTTYVDKLPKTPEEGYHLTDDLADNAIKWMHQQHSFNPDKPLFMYWAPGAAHGPHQVDKKWADKYKGKFDGGWDQYREVVFERQKKLGFIPKGTKLTARPDSLAAWKDIPESERAFQTRLMEVFAGFAEHADYNAGRILDEMEKMGIADNTLVFYIWGDNGSSAEGQKGTVSELLAQNQIPTEISEHLRVLNEDLDGLDALGGPKTDNMYHAGWAWAGSTPFKGTKLLGAYFGGTRQPMAVSWPQKIKHDTAIRSQFHHVNDITPTVYDVLKITPPDVVNGFNQDPIDGVSMAYTFGNAKAKDQKHTQFFDIMGSRGIYHDGWMASTFGPRVPWLTVTPGLAEWTPEKDVWELYNLKNDFSQADDLAKKDPKKLEEMKALFMEESRKNKNLPIGGGLYVLTHPEAIIQNPRTKFSLPGDTTLREAIAPRVATIPNRTVIDLDVPANPKGALIAIGGFAGGMSIYADKDGYLNYEYNLFEVERTILKGKTKLAPGKAKIEVVLKKGAAPSDKGAHLSSGDVTVLVNGQEDIKGTIPTLITAAFTVNDTLDIGQDLGSPVSNSYYHQAPYKFNGKVNQVDIEYLK</sequence>
<dbReference type="PROSITE" id="PS00523">
    <property type="entry name" value="SULFATASE_1"/>
    <property type="match status" value="1"/>
</dbReference>
<dbReference type="InterPro" id="IPR000917">
    <property type="entry name" value="Sulfatase_N"/>
</dbReference>
<comment type="PTM">
    <text evidence="5">The conversion to 3-oxoalanine (also known as C-formylglycine, FGly), of a serine or cysteine residue in prokaryotes and of a cysteine residue in eukaryotes, is critical for catalytic activity.</text>
</comment>
<dbReference type="STRING" id="1806892.AZH43_14235"/>
<feature type="modified residue" description="3-oxoalanine (Ser)" evidence="5">
    <location>
        <position position="112"/>
    </location>
</feature>
<dbReference type="GO" id="GO:0046872">
    <property type="term" value="F:metal ion binding"/>
    <property type="evidence" value="ECO:0007669"/>
    <property type="project" value="UniProtKB-KW"/>
</dbReference>
<evidence type="ECO:0000256" key="2">
    <source>
        <dbReference type="ARBA" id="ARBA00022723"/>
    </source>
</evidence>
<evidence type="ECO:0000256" key="3">
    <source>
        <dbReference type="ARBA" id="ARBA00022801"/>
    </source>
</evidence>
<evidence type="ECO:0000256" key="1">
    <source>
        <dbReference type="ARBA" id="ARBA00008779"/>
    </source>
</evidence>
<dbReference type="Proteomes" id="UP000076276">
    <property type="component" value="Unassembled WGS sequence"/>
</dbReference>
<evidence type="ECO:0000313" key="8">
    <source>
        <dbReference type="Proteomes" id="UP000076276"/>
    </source>
</evidence>
<keyword evidence="8" id="KW-1185">Reference proteome</keyword>
<feature type="domain" description="Sulfatase N-terminal" evidence="6">
    <location>
        <begin position="66"/>
        <end position="486"/>
    </location>
</feature>
<dbReference type="InterPro" id="IPR050738">
    <property type="entry name" value="Sulfatase"/>
</dbReference>
<dbReference type="PANTHER" id="PTHR42693">
    <property type="entry name" value="ARYLSULFATASE FAMILY MEMBER"/>
    <property type="match status" value="1"/>
</dbReference>
<evidence type="ECO:0000259" key="6">
    <source>
        <dbReference type="Pfam" id="PF00884"/>
    </source>
</evidence>
<keyword evidence="4" id="KW-0106">Calcium</keyword>
<dbReference type="RefSeq" id="WP_067669917.1">
    <property type="nucleotide sequence ID" value="NZ_CBCSIK010000003.1"/>
</dbReference>
<dbReference type="Pfam" id="PF00884">
    <property type="entry name" value="Sulfatase"/>
    <property type="match status" value="1"/>
</dbReference>
<evidence type="ECO:0000256" key="5">
    <source>
        <dbReference type="PIRSR" id="PIRSR600917-52"/>
    </source>
</evidence>
<dbReference type="InterPro" id="IPR017850">
    <property type="entry name" value="Alkaline_phosphatase_core_sf"/>
</dbReference>
<reference evidence="7 8" key="1">
    <citation type="submission" date="2016-03" db="EMBL/GenBank/DDBJ databases">
        <title>Acinetobacter genomospecies 28 strain ANC 4149.</title>
        <authorList>
            <person name="Radolfova-Krizova L."/>
            <person name="Nemec A."/>
        </authorList>
    </citation>
    <scope>NUCLEOTIDE SEQUENCE [LARGE SCALE GENOMIC DNA]</scope>
    <source>
        <strain evidence="7 8">ANC 4149</strain>
    </source>
</reference>
<name>A0A151Y0D4_9GAMM</name>
<gene>
    <name evidence="7" type="ORF">AZH43_14235</name>
</gene>
<keyword evidence="2" id="KW-0479">Metal-binding</keyword>
<evidence type="ECO:0000256" key="4">
    <source>
        <dbReference type="ARBA" id="ARBA00022837"/>
    </source>
</evidence>
<keyword evidence="3" id="KW-0378">Hydrolase</keyword>
<proteinExistence type="inferred from homology"/>
<dbReference type="EMBL" id="LUAW01000025">
    <property type="protein sequence ID" value="KYQ71501.1"/>
    <property type="molecule type" value="Genomic_DNA"/>
</dbReference>
<protein>
    <submittedName>
        <fullName evidence="7">Arylsulfatase</fullName>
    </submittedName>
</protein>
<comment type="similarity">
    <text evidence="1">Belongs to the sulfatase family.</text>
</comment>
<dbReference type="Gene3D" id="3.30.1120.10">
    <property type="match status" value="1"/>
</dbReference>
<comment type="caution">
    <text evidence="7">The sequence shown here is derived from an EMBL/GenBank/DDBJ whole genome shotgun (WGS) entry which is preliminary data.</text>
</comment>
<dbReference type="Gene3D" id="3.40.720.10">
    <property type="entry name" value="Alkaline Phosphatase, subunit A"/>
    <property type="match status" value="1"/>
</dbReference>
<organism evidence="7 8">
    <name type="scientific">Acinetobacter pragensis</name>
    <dbReference type="NCBI Taxonomy" id="1806892"/>
    <lineage>
        <taxon>Bacteria</taxon>
        <taxon>Pseudomonadati</taxon>
        <taxon>Pseudomonadota</taxon>
        <taxon>Gammaproteobacteria</taxon>
        <taxon>Moraxellales</taxon>
        <taxon>Moraxellaceae</taxon>
        <taxon>Acinetobacter</taxon>
    </lineage>
</organism>
<evidence type="ECO:0000313" key="7">
    <source>
        <dbReference type="EMBL" id="KYQ71501.1"/>
    </source>
</evidence>
<dbReference type="GO" id="GO:0016787">
    <property type="term" value="F:hydrolase activity"/>
    <property type="evidence" value="ECO:0007669"/>
    <property type="project" value="UniProtKB-KW"/>
</dbReference>
<dbReference type="SUPFAM" id="SSF53649">
    <property type="entry name" value="Alkaline phosphatase-like"/>
    <property type="match status" value="1"/>
</dbReference>
<dbReference type="PANTHER" id="PTHR42693:SF43">
    <property type="entry name" value="BLL2667 PROTEIN"/>
    <property type="match status" value="1"/>
</dbReference>
<dbReference type="CDD" id="cd16025">
    <property type="entry name" value="PAS_like"/>
    <property type="match status" value="1"/>
</dbReference>